<proteinExistence type="predicted"/>
<sequence>MATNSEQSTDTYSTDPNQIVYDEKEQVDFEVELISVYFAEQKPKLIWEAKTEVYSVKSGGTPANVKARFVNKKRRNISTDLEDDVKLVAGQQVTVRWEEEVQEKGPDGKGKFIYFKLPKGKIKGKVLIVASCNGTNGKLSIEIHENKLTNEELIFTNPVKFLIGDVEKTKVEFTINNTFIYAQEISLRPKADVDLKSILEKLEKREDKNAFLYFKANITDTEDQIKYFNNSNEFLNEKDTHFEVKNCDCGEKYKDLIECTRYNKAFGPVYWGELPLKDYDKWDELTAGNTVSADEKSILIAMSENEGKMDAVQSYDSEILTAGAMQKTINATGYGELPIQIWEFKTEFPDKYKCYLESCKWEIVEEKTEHKNSAGVVTKTTYKYKAKYDGLEGKDLKNKIREGFEESKYNKKVVCPPMEPIISLMKDNDYKVKQIKDFIKRLNSALAKKPTGYSYPISSYITSNLGKATVLDNDVNRPGHVANCFGAALDSFFTKNSKVSKNPSEWGVNFSTYEGQILEIYGPLRGEGSYTMTNATKRYTDLKSKL</sequence>
<dbReference type="EMBL" id="JBHUOL010000003">
    <property type="protein sequence ID" value="MFD2907379.1"/>
    <property type="molecule type" value="Genomic_DNA"/>
</dbReference>
<organism evidence="1 2">
    <name type="scientific">Flavobacterium ardleyense</name>
    <dbReference type="NCBI Taxonomy" id="2038737"/>
    <lineage>
        <taxon>Bacteria</taxon>
        <taxon>Pseudomonadati</taxon>
        <taxon>Bacteroidota</taxon>
        <taxon>Flavobacteriia</taxon>
        <taxon>Flavobacteriales</taxon>
        <taxon>Flavobacteriaceae</taxon>
        <taxon>Flavobacterium</taxon>
    </lineage>
</organism>
<evidence type="ECO:0000313" key="2">
    <source>
        <dbReference type="Proteomes" id="UP001597549"/>
    </source>
</evidence>
<name>A0ABW5Z3H3_9FLAO</name>
<gene>
    <name evidence="1" type="ORF">ACFSX9_01385</name>
</gene>
<dbReference type="Proteomes" id="UP001597549">
    <property type="component" value="Unassembled WGS sequence"/>
</dbReference>
<reference evidence="2" key="1">
    <citation type="journal article" date="2019" name="Int. J. Syst. Evol. Microbiol.">
        <title>The Global Catalogue of Microorganisms (GCM) 10K type strain sequencing project: providing services to taxonomists for standard genome sequencing and annotation.</title>
        <authorList>
            <consortium name="The Broad Institute Genomics Platform"/>
            <consortium name="The Broad Institute Genome Sequencing Center for Infectious Disease"/>
            <person name="Wu L."/>
            <person name="Ma J."/>
        </authorList>
    </citation>
    <scope>NUCLEOTIDE SEQUENCE [LARGE SCALE GENOMIC DNA]</scope>
    <source>
        <strain evidence="2">KCTC 52644</strain>
    </source>
</reference>
<dbReference type="RefSeq" id="WP_379803443.1">
    <property type="nucleotide sequence ID" value="NZ_JBHUOL010000003.1"/>
</dbReference>
<keyword evidence="2" id="KW-1185">Reference proteome</keyword>
<evidence type="ECO:0000313" key="1">
    <source>
        <dbReference type="EMBL" id="MFD2907379.1"/>
    </source>
</evidence>
<comment type="caution">
    <text evidence="1">The sequence shown here is derived from an EMBL/GenBank/DDBJ whole genome shotgun (WGS) entry which is preliminary data.</text>
</comment>
<accession>A0ABW5Z3H3</accession>
<protein>
    <submittedName>
        <fullName evidence="1">Uncharacterized protein</fullName>
    </submittedName>
</protein>